<keyword evidence="5 11" id="KW-0812">Transmembrane</keyword>
<feature type="non-terminal residue" evidence="14">
    <location>
        <position position="1"/>
    </location>
</feature>
<dbReference type="NCBIfam" id="TIGR00860">
    <property type="entry name" value="LIC"/>
    <property type="match status" value="1"/>
</dbReference>
<evidence type="ECO:0000256" key="4">
    <source>
        <dbReference type="ARBA" id="ARBA00022475"/>
    </source>
</evidence>
<evidence type="ECO:0000256" key="8">
    <source>
        <dbReference type="ARBA" id="ARBA00023065"/>
    </source>
</evidence>
<dbReference type="PROSITE" id="PS00236">
    <property type="entry name" value="NEUROTR_ION_CHANNEL"/>
    <property type="match status" value="1"/>
</dbReference>
<evidence type="ECO:0000256" key="1">
    <source>
        <dbReference type="ARBA" id="ARBA00004141"/>
    </source>
</evidence>
<dbReference type="InterPro" id="IPR006029">
    <property type="entry name" value="Neurotrans-gated_channel_TM"/>
</dbReference>
<evidence type="ECO:0000256" key="3">
    <source>
        <dbReference type="ARBA" id="ARBA00022448"/>
    </source>
</evidence>
<dbReference type="Pfam" id="PF02931">
    <property type="entry name" value="Neur_chan_LBD"/>
    <property type="match status" value="1"/>
</dbReference>
<evidence type="ECO:0000256" key="10">
    <source>
        <dbReference type="ARBA" id="ARBA00023303"/>
    </source>
</evidence>
<dbReference type="FunFam" id="1.20.58.390:FF:000032">
    <property type="entry name" value="gamma-aminobutyric acid receptor subunit epsilon"/>
    <property type="match status" value="1"/>
</dbReference>
<dbReference type="Pfam" id="PF02932">
    <property type="entry name" value="Neur_chan_memb"/>
    <property type="match status" value="1"/>
</dbReference>
<dbReference type="Gene3D" id="2.70.170.10">
    <property type="entry name" value="Neurotransmitter-gated ion-channel ligand-binding domain"/>
    <property type="match status" value="1"/>
</dbReference>
<dbReference type="Gene3D" id="1.20.58.390">
    <property type="entry name" value="Neurotransmitter-gated ion-channel transmembrane domain"/>
    <property type="match status" value="1"/>
</dbReference>
<dbReference type="CDD" id="cd19049">
    <property type="entry name" value="LGIC_TM_anion"/>
    <property type="match status" value="1"/>
</dbReference>
<keyword evidence="8 11" id="KW-0406">Ion transport</keyword>
<evidence type="ECO:0000259" key="13">
    <source>
        <dbReference type="Pfam" id="PF02932"/>
    </source>
</evidence>
<protein>
    <submittedName>
        <fullName evidence="14">Uncharacterized protein</fullName>
    </submittedName>
</protein>
<keyword evidence="10 11" id="KW-0407">Ion channel</keyword>
<evidence type="ECO:0000256" key="9">
    <source>
        <dbReference type="ARBA" id="ARBA00023136"/>
    </source>
</evidence>
<evidence type="ECO:0000256" key="2">
    <source>
        <dbReference type="ARBA" id="ARBA00004236"/>
    </source>
</evidence>
<dbReference type="PRINTS" id="PR00253">
    <property type="entry name" value="GABAARECEPTR"/>
</dbReference>
<dbReference type="GO" id="GO:0022824">
    <property type="term" value="F:transmitter-gated monoatomic ion channel activity"/>
    <property type="evidence" value="ECO:0007669"/>
    <property type="project" value="UniProtKB-ARBA"/>
</dbReference>
<dbReference type="PRINTS" id="PR00252">
    <property type="entry name" value="NRIONCHANNEL"/>
</dbReference>
<dbReference type="EMBL" id="JAODUP010000015">
    <property type="protein sequence ID" value="KAK2168694.1"/>
    <property type="molecule type" value="Genomic_DNA"/>
</dbReference>
<dbReference type="AlphaFoldDB" id="A0AAD9KBM0"/>
<reference evidence="14" key="1">
    <citation type="journal article" date="2023" name="Mol. Biol. Evol.">
        <title>Third-Generation Sequencing Reveals the Adaptive Role of the Epigenome in Three Deep-Sea Polychaetes.</title>
        <authorList>
            <person name="Perez M."/>
            <person name="Aroh O."/>
            <person name="Sun Y."/>
            <person name="Lan Y."/>
            <person name="Juniper S.K."/>
            <person name="Young C.R."/>
            <person name="Angers B."/>
            <person name="Qian P.Y."/>
        </authorList>
    </citation>
    <scope>NUCLEOTIDE SEQUENCE</scope>
    <source>
        <strain evidence="14">P08H-3</strain>
    </source>
</reference>
<name>A0AAD9KBM0_9ANNE</name>
<organism evidence="14 15">
    <name type="scientific">Paralvinella palmiformis</name>
    <dbReference type="NCBI Taxonomy" id="53620"/>
    <lineage>
        <taxon>Eukaryota</taxon>
        <taxon>Metazoa</taxon>
        <taxon>Spiralia</taxon>
        <taxon>Lophotrochozoa</taxon>
        <taxon>Annelida</taxon>
        <taxon>Polychaeta</taxon>
        <taxon>Sedentaria</taxon>
        <taxon>Canalipalpata</taxon>
        <taxon>Terebellida</taxon>
        <taxon>Terebelliformia</taxon>
        <taxon>Alvinellidae</taxon>
        <taxon>Paralvinella</taxon>
    </lineage>
</organism>
<feature type="domain" description="Neurotransmitter-gated ion-channel transmembrane" evidence="13">
    <location>
        <begin position="181"/>
        <end position="273"/>
    </location>
</feature>
<dbReference type="InterPro" id="IPR006201">
    <property type="entry name" value="Neur_channel"/>
</dbReference>
<dbReference type="InterPro" id="IPR006202">
    <property type="entry name" value="Neur_chan_lig-bd"/>
</dbReference>
<gene>
    <name evidence="14" type="ORF">LSH36_15g19065</name>
</gene>
<dbReference type="FunFam" id="2.70.170.10:FF:000065">
    <property type="entry name" value="Glutamate-gated chloride channel, putative"/>
    <property type="match status" value="1"/>
</dbReference>
<dbReference type="SUPFAM" id="SSF90112">
    <property type="entry name" value="Neurotransmitter-gated ion-channel transmembrane pore"/>
    <property type="match status" value="1"/>
</dbReference>
<keyword evidence="3 11" id="KW-0813">Transport</keyword>
<comment type="caution">
    <text evidence="11">Lacks conserved residue(s) required for the propagation of feature annotation.</text>
</comment>
<comment type="similarity">
    <text evidence="11">Belongs to the ligand-gated ion channel (TC 1.A.9) family.</text>
</comment>
<keyword evidence="7 11" id="KW-1133">Transmembrane helix</keyword>
<comment type="caution">
    <text evidence="14">The sequence shown here is derived from an EMBL/GenBank/DDBJ whole genome shotgun (WGS) entry which is preliminary data.</text>
</comment>
<evidence type="ECO:0000256" key="11">
    <source>
        <dbReference type="RuleBase" id="RU000687"/>
    </source>
</evidence>
<comment type="subcellular location">
    <subcellularLocation>
        <location evidence="2">Cell membrane</location>
    </subcellularLocation>
    <subcellularLocation>
        <location evidence="1">Membrane</location>
        <topology evidence="1">Multi-pass membrane protein</topology>
    </subcellularLocation>
</comment>
<feature type="transmembrane region" description="Helical" evidence="11">
    <location>
        <begin position="239"/>
        <end position="262"/>
    </location>
</feature>
<accession>A0AAD9KBM0</accession>
<dbReference type="GO" id="GO:0005886">
    <property type="term" value="C:plasma membrane"/>
    <property type="evidence" value="ECO:0007669"/>
    <property type="project" value="UniProtKB-SubCell"/>
</dbReference>
<dbReference type="SUPFAM" id="SSF63712">
    <property type="entry name" value="Nicotinic receptor ligand binding domain-like"/>
    <property type="match status" value="1"/>
</dbReference>
<keyword evidence="15" id="KW-1185">Reference proteome</keyword>
<sequence length="327" mass="38266">MTKELGLAWNLEYVVNIFMRQRWIDDRLNFTEYKHDITLNYNMFDLLWVPDLYVKNEKKATFHEVTVPNRLLKLSPNGQIYYSQRLSLTLKCDMHLKYYPMDNQTCKIEFESYGYTTRDIVFKWNTEKDPVQVSEWLEMPEFILTNTSVGDCTTEYITGSFTCKYAIFKLNRQFAYYLIQTFIPSCLIVALSWVSFWIDFHAVPARITLGLLTVLTITTQSSSVSSRLPRVSYIKAIDVWMTCCLVFVFGALIEYSIVNVLARNYEQTAKKKNDAVEIDDHMSLNPERTTVSSISKTEDGVNDEVHNPDEVIRKDYIGTTKRRFYGK</sequence>
<feature type="transmembrane region" description="Helical" evidence="11">
    <location>
        <begin position="174"/>
        <end position="198"/>
    </location>
</feature>
<dbReference type="InterPro" id="IPR006028">
    <property type="entry name" value="GABAA/Glycine_rcpt"/>
</dbReference>
<dbReference type="InterPro" id="IPR036719">
    <property type="entry name" value="Neuro-gated_channel_TM_sf"/>
</dbReference>
<keyword evidence="4" id="KW-1003">Cell membrane</keyword>
<proteinExistence type="inferred from homology"/>
<dbReference type="GO" id="GO:0004890">
    <property type="term" value="F:GABA-A receptor activity"/>
    <property type="evidence" value="ECO:0007669"/>
    <property type="project" value="UniProtKB-ARBA"/>
</dbReference>
<dbReference type="PANTHER" id="PTHR18945">
    <property type="entry name" value="NEUROTRANSMITTER GATED ION CHANNEL"/>
    <property type="match status" value="1"/>
</dbReference>
<feature type="domain" description="Neurotransmitter-gated ion-channel ligand-binding" evidence="12">
    <location>
        <begin position="11"/>
        <end position="172"/>
    </location>
</feature>
<evidence type="ECO:0000256" key="7">
    <source>
        <dbReference type="ARBA" id="ARBA00022989"/>
    </source>
</evidence>
<dbReference type="InterPro" id="IPR038050">
    <property type="entry name" value="Neuro_actylchol_rec"/>
</dbReference>
<keyword evidence="9 11" id="KW-0472">Membrane</keyword>
<dbReference type="Proteomes" id="UP001208570">
    <property type="component" value="Unassembled WGS sequence"/>
</dbReference>
<evidence type="ECO:0000256" key="5">
    <source>
        <dbReference type="ARBA" id="ARBA00022692"/>
    </source>
</evidence>
<dbReference type="InterPro" id="IPR018000">
    <property type="entry name" value="Neurotransmitter_ion_chnl_CS"/>
</dbReference>
<evidence type="ECO:0000256" key="6">
    <source>
        <dbReference type="ARBA" id="ARBA00022729"/>
    </source>
</evidence>
<evidence type="ECO:0000259" key="12">
    <source>
        <dbReference type="Pfam" id="PF02931"/>
    </source>
</evidence>
<evidence type="ECO:0000313" key="15">
    <source>
        <dbReference type="Proteomes" id="UP001208570"/>
    </source>
</evidence>
<dbReference type="InterPro" id="IPR036734">
    <property type="entry name" value="Neur_chan_lig-bd_sf"/>
</dbReference>
<evidence type="ECO:0000313" key="14">
    <source>
        <dbReference type="EMBL" id="KAK2168694.1"/>
    </source>
</evidence>
<keyword evidence="6" id="KW-0732">Signal</keyword>